<dbReference type="Proteomes" id="UP001460072">
    <property type="component" value="Unassembled WGS sequence"/>
</dbReference>
<name>A0ABU9N5Z2_9FLAO</name>
<evidence type="ECO:0000256" key="1">
    <source>
        <dbReference type="SAM" id="SignalP"/>
    </source>
</evidence>
<dbReference type="EMBL" id="JBCGDO010000014">
    <property type="protein sequence ID" value="MEM0543129.1"/>
    <property type="molecule type" value="Genomic_DNA"/>
</dbReference>
<organism evidence="2 3">
    <name type="scientific">Flavobacterium aureirubrum</name>
    <dbReference type="NCBI Taxonomy" id="3133147"/>
    <lineage>
        <taxon>Bacteria</taxon>
        <taxon>Pseudomonadati</taxon>
        <taxon>Bacteroidota</taxon>
        <taxon>Flavobacteriia</taxon>
        <taxon>Flavobacteriales</taxon>
        <taxon>Flavobacteriaceae</taxon>
        <taxon>Flavobacterium</taxon>
    </lineage>
</organism>
<evidence type="ECO:0000313" key="2">
    <source>
        <dbReference type="EMBL" id="MEM0543129.1"/>
    </source>
</evidence>
<feature type="signal peptide" evidence="1">
    <location>
        <begin position="1"/>
        <end position="22"/>
    </location>
</feature>
<accession>A0ABU9N5Z2</accession>
<reference evidence="2 3" key="1">
    <citation type="submission" date="2024-03" db="EMBL/GenBank/DDBJ databases">
        <title>Two novel species of the genus Flavobacterium exhibiting potentially degradation of complex polysaccharides.</title>
        <authorList>
            <person name="Lian X."/>
        </authorList>
    </citation>
    <scope>NUCLEOTIDE SEQUENCE [LARGE SCALE GENOMIC DNA]</scope>
    <source>
        <strain evidence="3">j3</strain>
    </source>
</reference>
<feature type="chain" id="PRO_5046435036" description="DUF4468 domain-containing protein" evidence="1">
    <location>
        <begin position="23"/>
        <end position="212"/>
    </location>
</feature>
<keyword evidence="3" id="KW-1185">Reference proteome</keyword>
<keyword evidence="1" id="KW-0732">Signal</keyword>
<evidence type="ECO:0000313" key="3">
    <source>
        <dbReference type="Proteomes" id="UP001460072"/>
    </source>
</evidence>
<comment type="caution">
    <text evidence="2">The sequence shown here is derived from an EMBL/GenBank/DDBJ whole genome shotgun (WGS) entry which is preliminary data.</text>
</comment>
<dbReference type="RefSeq" id="WP_342696328.1">
    <property type="nucleotide sequence ID" value="NZ_JBCGDO010000014.1"/>
</dbReference>
<evidence type="ECO:0008006" key="4">
    <source>
        <dbReference type="Google" id="ProtNLM"/>
    </source>
</evidence>
<proteinExistence type="predicted"/>
<sequence length="212" mass="24643">MKNNVLKYIVVLIIIHCSAAYSQKNSFIVTTTNDTIYVDKIVLKEDKIKVTTHDSTKKYSYQELKSFYTAKDNKHFEKVISPPSADAYIKKVYFKNDYYFLNRLTQGKVKLFSFSVKGLVMSAASPHMMAPLSFSDDLYFISIYDSKLEPIGDHFKLKLTKEVFDILSVYLYGNDEITKELHDLYNTKPTPAKKEIIDLINKYNVWVAKRKK</sequence>
<protein>
    <recommendedName>
        <fullName evidence="4">DUF4468 domain-containing protein</fullName>
    </recommendedName>
</protein>
<gene>
    <name evidence="2" type="ORF">WFZ85_10925</name>
</gene>